<reference evidence="3 4" key="1">
    <citation type="journal article" date="2012" name="Genome Biol.">
        <title>Genome and low-iron response of an oceanic diatom adapted to chronic iron limitation.</title>
        <authorList>
            <person name="Lommer M."/>
            <person name="Specht M."/>
            <person name="Roy A.S."/>
            <person name="Kraemer L."/>
            <person name="Andreson R."/>
            <person name="Gutowska M.A."/>
            <person name="Wolf J."/>
            <person name="Bergner S.V."/>
            <person name="Schilhabel M.B."/>
            <person name="Klostermeier U.C."/>
            <person name="Beiko R.G."/>
            <person name="Rosenstiel P."/>
            <person name="Hippler M."/>
            <person name="Laroche J."/>
        </authorList>
    </citation>
    <scope>NUCLEOTIDE SEQUENCE [LARGE SCALE GENOMIC DNA]</scope>
    <source>
        <strain evidence="3 4">CCMP1005</strain>
    </source>
</reference>
<dbReference type="EMBL" id="AGNL01018460">
    <property type="protein sequence ID" value="EJK63065.1"/>
    <property type="molecule type" value="Genomic_DNA"/>
</dbReference>
<proteinExistence type="predicted"/>
<gene>
    <name evidence="3" type="ORF">THAOC_16300</name>
</gene>
<name>K0SCH0_THAOC</name>
<dbReference type="AlphaFoldDB" id="K0SCH0"/>
<evidence type="ECO:0000313" key="3">
    <source>
        <dbReference type="EMBL" id="EJK63065.1"/>
    </source>
</evidence>
<organism evidence="3 4">
    <name type="scientific">Thalassiosira oceanica</name>
    <name type="common">Marine diatom</name>
    <dbReference type="NCBI Taxonomy" id="159749"/>
    <lineage>
        <taxon>Eukaryota</taxon>
        <taxon>Sar</taxon>
        <taxon>Stramenopiles</taxon>
        <taxon>Ochrophyta</taxon>
        <taxon>Bacillariophyta</taxon>
        <taxon>Coscinodiscophyceae</taxon>
        <taxon>Thalassiosirophycidae</taxon>
        <taxon>Thalassiosirales</taxon>
        <taxon>Thalassiosiraceae</taxon>
        <taxon>Thalassiosira</taxon>
    </lineage>
</organism>
<keyword evidence="2" id="KW-1133">Transmembrane helix</keyword>
<feature type="region of interest" description="Disordered" evidence="1">
    <location>
        <begin position="301"/>
        <end position="326"/>
    </location>
</feature>
<keyword evidence="2" id="KW-0812">Transmembrane</keyword>
<protein>
    <recommendedName>
        <fullName evidence="5">THH1/TOM1/TOM3 domain-containing protein</fullName>
    </recommendedName>
</protein>
<evidence type="ECO:0000256" key="2">
    <source>
        <dbReference type="SAM" id="Phobius"/>
    </source>
</evidence>
<dbReference type="eggNOG" id="ENOG502RCR4">
    <property type="taxonomic scope" value="Eukaryota"/>
</dbReference>
<feature type="transmembrane region" description="Helical" evidence="2">
    <location>
        <begin position="6"/>
        <end position="31"/>
    </location>
</feature>
<feature type="transmembrane region" description="Helical" evidence="2">
    <location>
        <begin position="51"/>
        <end position="73"/>
    </location>
</feature>
<evidence type="ECO:0000256" key="1">
    <source>
        <dbReference type="SAM" id="MobiDB-lite"/>
    </source>
</evidence>
<accession>K0SCH0</accession>
<keyword evidence="4" id="KW-1185">Reference proteome</keyword>
<feature type="transmembrane region" description="Helical" evidence="2">
    <location>
        <begin position="198"/>
        <end position="221"/>
    </location>
</feature>
<evidence type="ECO:0008006" key="5">
    <source>
        <dbReference type="Google" id="ProtNLM"/>
    </source>
</evidence>
<keyword evidence="2" id="KW-0472">Membrane</keyword>
<evidence type="ECO:0000313" key="4">
    <source>
        <dbReference type="Proteomes" id="UP000266841"/>
    </source>
</evidence>
<feature type="transmembrane region" description="Helical" evidence="2">
    <location>
        <begin position="157"/>
        <end position="177"/>
    </location>
</feature>
<sequence>MGDSGSVTITLDLFTVSLLLATLLFGFTFILAKRKYSFLNKHYANFDLKKLLVLSLGTAACLRMLSFLGVIAMDMGNVNAHYSLGELHDVLPRYMPTTYCAFPDGISPAPIHSSNADKHPIDINQSFYNSAMAVLFDLPNTIVVSKEVVVLRDITNVAMAVLNLISVSLVLALYFYLNTKLSGYPYRSRKSKQSLKKIATVMWCWTCTRIIWGISFLVIYVQDIDLLRPKVAGRSPLALFVLLVLCEVAPMIGLLDYSFMTIFDFERGASRELSSLATGQHDLSSEDPAKHLEMDPLPAAALELGEDETETPQHGLSEPLLHDRHS</sequence>
<dbReference type="OMA" id="FLALCYM"/>
<comment type="caution">
    <text evidence="3">The sequence shown here is derived from an EMBL/GenBank/DDBJ whole genome shotgun (WGS) entry which is preliminary data.</text>
</comment>
<dbReference type="OrthoDB" id="161981at2759"/>
<feature type="transmembrane region" description="Helical" evidence="2">
    <location>
        <begin position="237"/>
        <end position="257"/>
    </location>
</feature>
<dbReference type="Proteomes" id="UP000266841">
    <property type="component" value="Unassembled WGS sequence"/>
</dbReference>